<dbReference type="PROSITE" id="PS50109">
    <property type="entry name" value="HIS_KIN"/>
    <property type="match status" value="1"/>
</dbReference>
<comment type="catalytic activity">
    <reaction evidence="1">
        <text>ATP + protein L-histidine = ADP + protein N-phospho-L-histidine.</text>
        <dbReference type="EC" id="2.7.13.3"/>
    </reaction>
</comment>
<organism evidence="13 14">
    <name type="scientific">Roseospira visakhapatnamensis</name>
    <dbReference type="NCBI Taxonomy" id="390880"/>
    <lineage>
        <taxon>Bacteria</taxon>
        <taxon>Pseudomonadati</taxon>
        <taxon>Pseudomonadota</taxon>
        <taxon>Alphaproteobacteria</taxon>
        <taxon>Rhodospirillales</taxon>
        <taxon>Rhodospirillaceae</taxon>
        <taxon>Roseospira</taxon>
    </lineage>
</organism>
<dbReference type="RefSeq" id="WP_184043052.1">
    <property type="nucleotide sequence ID" value="NZ_JACIGK010000006.1"/>
</dbReference>
<dbReference type="SUPFAM" id="SSF55781">
    <property type="entry name" value="GAF domain-like"/>
    <property type="match status" value="2"/>
</dbReference>
<reference evidence="13 14" key="1">
    <citation type="submission" date="2020-08" db="EMBL/GenBank/DDBJ databases">
        <title>Genome sequencing of Purple Non-Sulfur Bacteria from various extreme environments.</title>
        <authorList>
            <person name="Mayer M."/>
        </authorList>
    </citation>
    <scope>NUCLEOTIDE SEQUENCE [LARGE SCALE GENOMIC DNA]</scope>
    <source>
        <strain evidence="13 14">JA131</strain>
    </source>
</reference>
<accession>A0A7W6RBM1</accession>
<evidence type="ECO:0000256" key="4">
    <source>
        <dbReference type="ARBA" id="ARBA00012438"/>
    </source>
</evidence>
<evidence type="ECO:0000256" key="10">
    <source>
        <dbReference type="ARBA" id="ARBA00023170"/>
    </source>
</evidence>
<keyword evidence="9" id="KW-0157">Chromophore</keyword>
<evidence type="ECO:0000256" key="6">
    <source>
        <dbReference type="ARBA" id="ARBA00022606"/>
    </source>
</evidence>
<dbReference type="GO" id="GO:0005886">
    <property type="term" value="C:plasma membrane"/>
    <property type="evidence" value="ECO:0007669"/>
    <property type="project" value="TreeGrafter"/>
</dbReference>
<dbReference type="InterPro" id="IPR036097">
    <property type="entry name" value="HisK_dim/P_sf"/>
</dbReference>
<dbReference type="CDD" id="cd00130">
    <property type="entry name" value="PAS"/>
    <property type="match status" value="1"/>
</dbReference>
<dbReference type="Gene3D" id="3.30.565.10">
    <property type="entry name" value="Histidine kinase-like ATPase, C-terminal domain"/>
    <property type="match status" value="1"/>
</dbReference>
<dbReference type="Pfam" id="PF00360">
    <property type="entry name" value="PHY"/>
    <property type="match status" value="1"/>
</dbReference>
<evidence type="ECO:0000256" key="1">
    <source>
        <dbReference type="ARBA" id="ARBA00000085"/>
    </source>
</evidence>
<dbReference type="InterPro" id="IPR013515">
    <property type="entry name" value="Phytochrome_cen-reg"/>
</dbReference>
<dbReference type="Pfam" id="PF02518">
    <property type="entry name" value="HATPase_c"/>
    <property type="match status" value="1"/>
</dbReference>
<keyword evidence="8 13" id="KW-0418">Kinase</keyword>
<dbReference type="SUPFAM" id="SSF55874">
    <property type="entry name" value="ATPase domain of HSP90 chaperone/DNA topoisomerase II/histidine kinase"/>
    <property type="match status" value="1"/>
</dbReference>
<evidence type="ECO:0000256" key="5">
    <source>
        <dbReference type="ARBA" id="ARBA00022543"/>
    </source>
</evidence>
<dbReference type="InterPro" id="IPR001294">
    <property type="entry name" value="Phytochrome"/>
</dbReference>
<comment type="similarity">
    <text evidence="2">In the N-terminal section; belongs to the phytochrome family.</text>
</comment>
<proteinExistence type="inferred from homology"/>
<dbReference type="InterPro" id="IPR029016">
    <property type="entry name" value="GAF-like_dom_sf"/>
</dbReference>
<dbReference type="GO" id="GO:0009881">
    <property type="term" value="F:photoreceptor activity"/>
    <property type="evidence" value="ECO:0007669"/>
    <property type="project" value="UniProtKB-KW"/>
</dbReference>
<dbReference type="Pfam" id="PF01590">
    <property type="entry name" value="GAF"/>
    <property type="match status" value="1"/>
</dbReference>
<dbReference type="InterPro" id="IPR036890">
    <property type="entry name" value="HATPase_C_sf"/>
</dbReference>
<protein>
    <recommendedName>
        <fullName evidence="4">histidine kinase</fullName>
        <ecNumber evidence="4">2.7.13.3</ecNumber>
    </recommendedName>
</protein>
<dbReference type="GO" id="GO:0009584">
    <property type="term" value="P:detection of visible light"/>
    <property type="evidence" value="ECO:0007669"/>
    <property type="project" value="InterPro"/>
</dbReference>
<dbReference type="SMART" id="SM00387">
    <property type="entry name" value="HATPase_c"/>
    <property type="match status" value="1"/>
</dbReference>
<evidence type="ECO:0000256" key="9">
    <source>
        <dbReference type="ARBA" id="ARBA00022991"/>
    </source>
</evidence>
<feature type="domain" description="Histidine kinase" evidence="12">
    <location>
        <begin position="697"/>
        <end position="918"/>
    </location>
</feature>
<evidence type="ECO:0000313" key="13">
    <source>
        <dbReference type="EMBL" id="MBB4265425.1"/>
    </source>
</evidence>
<dbReference type="CDD" id="cd00082">
    <property type="entry name" value="HisKA"/>
    <property type="match status" value="1"/>
</dbReference>
<dbReference type="PRINTS" id="PR01033">
    <property type="entry name" value="PHYTOCHROME"/>
</dbReference>
<dbReference type="InterPro" id="IPR005467">
    <property type="entry name" value="His_kinase_dom"/>
</dbReference>
<dbReference type="SMART" id="SM00388">
    <property type="entry name" value="HisKA"/>
    <property type="match status" value="1"/>
</dbReference>
<keyword evidence="6" id="KW-0716">Sensory transduction</keyword>
<dbReference type="GO" id="GO:0006355">
    <property type="term" value="P:regulation of DNA-templated transcription"/>
    <property type="evidence" value="ECO:0007669"/>
    <property type="project" value="InterPro"/>
</dbReference>
<dbReference type="InterPro" id="IPR043150">
    <property type="entry name" value="Phytochrome_PHY_sf"/>
</dbReference>
<dbReference type="SMART" id="SM00065">
    <property type="entry name" value="GAF"/>
    <property type="match status" value="1"/>
</dbReference>
<dbReference type="Gene3D" id="1.10.287.130">
    <property type="match status" value="1"/>
</dbReference>
<evidence type="ECO:0000256" key="8">
    <source>
        <dbReference type="ARBA" id="ARBA00022777"/>
    </source>
</evidence>
<dbReference type="SUPFAM" id="SSF55785">
    <property type="entry name" value="PYP-like sensor domain (PAS domain)"/>
    <property type="match status" value="1"/>
</dbReference>
<dbReference type="Pfam" id="PF00512">
    <property type="entry name" value="HisKA"/>
    <property type="match status" value="1"/>
</dbReference>
<dbReference type="SUPFAM" id="SSF47384">
    <property type="entry name" value="Homodimeric domain of signal transducing histidine kinase"/>
    <property type="match status" value="1"/>
</dbReference>
<gene>
    <name evidence="13" type="ORF">GGD89_001044</name>
</gene>
<evidence type="ECO:0000256" key="3">
    <source>
        <dbReference type="ARBA" id="ARBA00011738"/>
    </source>
</evidence>
<evidence type="ECO:0000259" key="12">
    <source>
        <dbReference type="PROSITE" id="PS50109"/>
    </source>
</evidence>
<evidence type="ECO:0000256" key="2">
    <source>
        <dbReference type="ARBA" id="ARBA00006402"/>
    </source>
</evidence>
<keyword evidence="5" id="KW-0600">Photoreceptor protein</keyword>
<dbReference type="EC" id="2.7.13.3" evidence="4"/>
<dbReference type="PROSITE" id="PS50046">
    <property type="entry name" value="PHYTOCHROME_2"/>
    <property type="match status" value="1"/>
</dbReference>
<dbReference type="PANTHER" id="PTHR43047">
    <property type="entry name" value="TWO-COMPONENT HISTIDINE PROTEIN KINASE"/>
    <property type="match status" value="1"/>
</dbReference>
<keyword evidence="14" id="KW-1185">Reference proteome</keyword>
<dbReference type="GO" id="GO:0000155">
    <property type="term" value="F:phosphorelay sensor kinase activity"/>
    <property type="evidence" value="ECO:0007669"/>
    <property type="project" value="InterPro"/>
</dbReference>
<dbReference type="InterPro" id="IPR003661">
    <property type="entry name" value="HisK_dim/P_dom"/>
</dbReference>
<dbReference type="InterPro" id="IPR013654">
    <property type="entry name" value="PAS_2"/>
</dbReference>
<evidence type="ECO:0000256" key="7">
    <source>
        <dbReference type="ARBA" id="ARBA00022679"/>
    </source>
</evidence>
<evidence type="ECO:0000259" key="11">
    <source>
        <dbReference type="PROSITE" id="PS50046"/>
    </source>
</evidence>
<dbReference type="InterPro" id="IPR016132">
    <property type="entry name" value="Phyto_chromo_attachment"/>
</dbReference>
<dbReference type="EMBL" id="JACIGK010000006">
    <property type="protein sequence ID" value="MBB4265425.1"/>
    <property type="molecule type" value="Genomic_DNA"/>
</dbReference>
<dbReference type="Gene3D" id="3.30.450.20">
    <property type="entry name" value="PAS domain"/>
    <property type="match status" value="1"/>
</dbReference>
<dbReference type="GO" id="GO:0009927">
    <property type="term" value="F:histidine phosphotransfer kinase activity"/>
    <property type="evidence" value="ECO:0007669"/>
    <property type="project" value="TreeGrafter"/>
</dbReference>
<dbReference type="InterPro" id="IPR000014">
    <property type="entry name" value="PAS"/>
</dbReference>
<dbReference type="InterPro" id="IPR003018">
    <property type="entry name" value="GAF"/>
</dbReference>
<dbReference type="InterPro" id="IPR035965">
    <property type="entry name" value="PAS-like_dom_sf"/>
</dbReference>
<keyword evidence="10" id="KW-0675">Receptor</keyword>
<dbReference type="Gene3D" id="3.30.450.270">
    <property type="match status" value="1"/>
</dbReference>
<dbReference type="InterPro" id="IPR003594">
    <property type="entry name" value="HATPase_dom"/>
</dbReference>
<dbReference type="Pfam" id="PF08446">
    <property type="entry name" value="PAS_2"/>
    <property type="match status" value="1"/>
</dbReference>
<dbReference type="Gene3D" id="3.30.450.40">
    <property type="match status" value="1"/>
</dbReference>
<comment type="subunit">
    <text evidence="3">Homodimer.</text>
</comment>
<feature type="domain" description="Phytochrome chromophore attachment site" evidence="11">
    <location>
        <begin position="164"/>
        <end position="327"/>
    </location>
</feature>
<dbReference type="PANTHER" id="PTHR43047:SF72">
    <property type="entry name" value="OSMOSENSING HISTIDINE PROTEIN KINASE SLN1"/>
    <property type="match status" value="1"/>
</dbReference>
<dbReference type="Proteomes" id="UP000554286">
    <property type="component" value="Unassembled WGS sequence"/>
</dbReference>
<dbReference type="AlphaFoldDB" id="A0A7W6RBM1"/>
<evidence type="ECO:0000313" key="14">
    <source>
        <dbReference type="Proteomes" id="UP000554286"/>
    </source>
</evidence>
<sequence>MTETATDLPTVDLSECDQEPIHLLELVQGHGCLLVVGGDSLCVRQVSENARDLLGQSAEDVLGRPLTAVLDDLAVADLEALREDVPWPENRSIGFYARPRTSVAGGGRLRVTAHRRGGEGAERGHERPDLIVEVESVPETDEEDAELTYEAESIALASLTEGENLYQLLNQAVHGIAGLTDYDRVMAYMFHEDWSGEIVAECCNPDMTPFLGLRYPASDIPAQARQLYLSMLLRVIVDVDGLNVPMHRAPSAVGEPPLDLGGAILRSVSSYHIEYLRNMGVKATLVASLVVDGELWGLIACHHDTRKEVPWYRREAVSRVAARLSDRIADILSLQRTRVRRRSKRFLVLLGLALAENANPVHTLFFGTPRLSDVVRCQGLALVVGDRVVTCGEAPPVEVLPALMARAAEHAEDGRFVSHDLVGGGLFDDMPVGSSRGMLAVFPGDGGRLALACFRGEVVREVHWGGDPNKPVEVDGASQRLSPRKSFNLWRQVVHDQASPWEPWAIRLVSEIAEVLVRYEADNRAVDGLARAVQDQVVRFETSLESQVETVFAADNGLMLVEVTADENADGDGGGGHGNRVVAVNQTFRTRFDVDQDDIEGCAMGHVLRQLGLPKAIADLPRSGDMDVEWWSGESGHRTLQVHRRGLFAYVDGSARRAWVTYAFGDVTRFHRTRRALGAARDQAQARSRGRTEFLARLARELRGPLQAIQGYATLLENDDLAARPDHFKSFAHEIGNHSGTLLNLLNNILDLSRLDHGASGSAGESFDLTTMVAEICQQAATAAAHGGLVWEWHMPNEQILVQGDAGALRRAFETLVYKAIVVSPAGSTVLVRLTMERGGEPRLSVNDSGLGLSDEELLALQRPLEARPHDGTLNDDQLGSVSLALVRGLVDLHGGAIAVTSTPGSGTTVHVTLPRHRVLGHDNAPEAGAGL</sequence>
<keyword evidence="7" id="KW-0808">Transferase</keyword>
<name>A0A7W6RBM1_9PROT</name>
<comment type="caution">
    <text evidence="13">The sequence shown here is derived from an EMBL/GenBank/DDBJ whole genome shotgun (WGS) entry which is preliminary data.</text>
</comment>